<gene>
    <name evidence="2" type="ordered locus">Gura_0345</name>
</gene>
<dbReference type="PANTHER" id="PTHR46018:SF7">
    <property type="entry name" value="RIBONUCLEASE Z"/>
    <property type="match status" value="1"/>
</dbReference>
<dbReference type="AlphaFoldDB" id="A5GCY7"/>
<dbReference type="Gene3D" id="3.60.15.10">
    <property type="entry name" value="Ribonuclease Z/Hydroxyacylglutathione hydrolase-like"/>
    <property type="match status" value="1"/>
</dbReference>
<dbReference type="OrthoDB" id="9800940at2"/>
<evidence type="ECO:0000259" key="1">
    <source>
        <dbReference type="Pfam" id="PF12706"/>
    </source>
</evidence>
<proteinExistence type="predicted"/>
<dbReference type="STRING" id="351605.Gura_0345"/>
<sequence length="361" mass="40780">MKQRLPFRFIEPTFFAGLLDDPLLLLHARPLGKSLLFDCGQLHHLAKRVLKSINALFISHAHMDHFMGVDTFIRHNHVSPKTVDIFGPPGIGDKMASKLASYDWNLAEPCWCTFRVHEVAPGRIATSLFTGAEGFTRRAAGEELRIDATIYRNAWLKVDAALCDHKIPSLAFRVTERKSFAVNEGKIEEAGLVRGDWLRLLKKRFHNGEFGTEPLTVLGRRGEIIENRTVEDAGALYEAIRKEQKPGSVGYMTDIGFSAENLERIVPLMEGVTLLVCECSFLAEERDKARVSHHLCTSDLNLLMDRLRPSFVLPMHLSKSYQERSHLLYEQLEAPPGVTLLQIPDHLTPRPLLASEVPRLF</sequence>
<evidence type="ECO:0000313" key="2">
    <source>
        <dbReference type="EMBL" id="ABQ24561.1"/>
    </source>
</evidence>
<dbReference type="RefSeq" id="WP_011937287.1">
    <property type="nucleotide sequence ID" value="NC_009483.1"/>
</dbReference>
<dbReference type="Pfam" id="PF12706">
    <property type="entry name" value="Lactamase_B_2"/>
    <property type="match status" value="1"/>
</dbReference>
<dbReference type="KEGG" id="gur:Gura_0345"/>
<dbReference type="InterPro" id="IPR001279">
    <property type="entry name" value="Metallo-B-lactamas"/>
</dbReference>
<dbReference type="InterPro" id="IPR036866">
    <property type="entry name" value="RibonucZ/Hydroxyglut_hydro"/>
</dbReference>
<feature type="domain" description="Metallo-beta-lactamase" evidence="1">
    <location>
        <begin position="46"/>
        <end position="126"/>
    </location>
</feature>
<dbReference type="NCBIfam" id="NF002558">
    <property type="entry name" value="PRK02126.1"/>
    <property type="match status" value="1"/>
</dbReference>
<evidence type="ECO:0000313" key="3">
    <source>
        <dbReference type="Proteomes" id="UP000006695"/>
    </source>
</evidence>
<dbReference type="GO" id="GO:0042781">
    <property type="term" value="F:3'-tRNA processing endoribonuclease activity"/>
    <property type="evidence" value="ECO:0007669"/>
    <property type="project" value="TreeGrafter"/>
</dbReference>
<accession>A5GCY7</accession>
<dbReference type="Proteomes" id="UP000006695">
    <property type="component" value="Chromosome"/>
</dbReference>
<organism evidence="2 3">
    <name type="scientific">Geotalea uraniireducens (strain Rf4)</name>
    <name type="common">Geobacter uraniireducens</name>
    <dbReference type="NCBI Taxonomy" id="351605"/>
    <lineage>
        <taxon>Bacteria</taxon>
        <taxon>Pseudomonadati</taxon>
        <taxon>Thermodesulfobacteriota</taxon>
        <taxon>Desulfuromonadia</taxon>
        <taxon>Geobacterales</taxon>
        <taxon>Geobacteraceae</taxon>
        <taxon>Geotalea</taxon>
    </lineage>
</organism>
<name>A5GCY7_GEOUR</name>
<dbReference type="HOGENOM" id="CLU_823444_0_0_7"/>
<keyword evidence="3" id="KW-1185">Reference proteome</keyword>
<keyword evidence="2" id="KW-0378">Hydrolase</keyword>
<dbReference type="SUPFAM" id="SSF56281">
    <property type="entry name" value="Metallo-hydrolase/oxidoreductase"/>
    <property type="match status" value="1"/>
</dbReference>
<protein>
    <submittedName>
        <fullName evidence="2">Metal-dependent hydrolase of the beta-lactamase superfamily III-like protein</fullName>
    </submittedName>
</protein>
<dbReference type="EMBL" id="CP000698">
    <property type="protein sequence ID" value="ABQ24561.1"/>
    <property type="molecule type" value="Genomic_DNA"/>
</dbReference>
<dbReference type="PANTHER" id="PTHR46018">
    <property type="entry name" value="ZINC PHOSPHODIESTERASE ELAC PROTEIN 1"/>
    <property type="match status" value="1"/>
</dbReference>
<reference evidence="2 3" key="1">
    <citation type="submission" date="2007-05" db="EMBL/GenBank/DDBJ databases">
        <title>Complete sequence of Geobacter uraniireducens Rf4.</title>
        <authorList>
            <consortium name="US DOE Joint Genome Institute"/>
            <person name="Copeland A."/>
            <person name="Lucas S."/>
            <person name="Lapidus A."/>
            <person name="Barry K."/>
            <person name="Detter J.C."/>
            <person name="Glavina del Rio T."/>
            <person name="Hammon N."/>
            <person name="Israni S."/>
            <person name="Dalin E."/>
            <person name="Tice H."/>
            <person name="Pitluck S."/>
            <person name="Chertkov O."/>
            <person name="Brettin T."/>
            <person name="Bruce D."/>
            <person name="Han C."/>
            <person name="Schmutz J."/>
            <person name="Larimer F."/>
            <person name="Land M."/>
            <person name="Hauser L."/>
            <person name="Kyrpides N."/>
            <person name="Mikhailova N."/>
            <person name="Shelobolina E."/>
            <person name="Aklujkar M."/>
            <person name="Lovley D."/>
            <person name="Richardson P."/>
        </authorList>
    </citation>
    <scope>NUCLEOTIDE SEQUENCE [LARGE SCALE GENOMIC DNA]</scope>
    <source>
        <strain evidence="2 3">Rf4</strain>
    </source>
</reference>